<evidence type="ECO:0000256" key="9">
    <source>
        <dbReference type="ARBA" id="ARBA00022989"/>
    </source>
</evidence>
<feature type="transmembrane region" description="Helical" evidence="12">
    <location>
        <begin position="332"/>
        <end position="353"/>
    </location>
</feature>
<evidence type="ECO:0000256" key="1">
    <source>
        <dbReference type="ARBA" id="ARBA00004651"/>
    </source>
</evidence>
<keyword evidence="4 12" id="KW-1003">Cell membrane</keyword>
<keyword evidence="5 12" id="KW-0349">Heme</keyword>
<dbReference type="EMBL" id="CP047156">
    <property type="protein sequence ID" value="QHC00252.1"/>
    <property type="molecule type" value="Genomic_DNA"/>
</dbReference>
<evidence type="ECO:0000256" key="4">
    <source>
        <dbReference type="ARBA" id="ARBA00022475"/>
    </source>
</evidence>
<dbReference type="Proteomes" id="UP000463857">
    <property type="component" value="Chromosome"/>
</dbReference>
<dbReference type="GO" id="GO:0016682">
    <property type="term" value="F:oxidoreductase activity, acting on diphenols and related substances as donors, oxygen as acceptor"/>
    <property type="evidence" value="ECO:0007669"/>
    <property type="project" value="TreeGrafter"/>
</dbReference>
<evidence type="ECO:0000256" key="5">
    <source>
        <dbReference type="ARBA" id="ARBA00022617"/>
    </source>
</evidence>
<feature type="transmembrane region" description="Helical" evidence="12">
    <location>
        <begin position="410"/>
        <end position="432"/>
    </location>
</feature>
<feature type="compositionally biased region" description="Acidic residues" evidence="13">
    <location>
        <begin position="444"/>
        <end position="453"/>
    </location>
</feature>
<dbReference type="InParanoid" id="A0A7L4YMG7"/>
<dbReference type="GO" id="GO:0009055">
    <property type="term" value="F:electron transfer activity"/>
    <property type="evidence" value="ECO:0007669"/>
    <property type="project" value="UniProtKB-UniRule"/>
</dbReference>
<comment type="similarity">
    <text evidence="2 12">Belongs to the cytochrome ubiquinol oxidase subunit 1 family.</text>
</comment>
<dbReference type="GO" id="GO:0020037">
    <property type="term" value="F:heme binding"/>
    <property type="evidence" value="ECO:0007669"/>
    <property type="project" value="TreeGrafter"/>
</dbReference>
<evidence type="ECO:0000256" key="11">
    <source>
        <dbReference type="ARBA" id="ARBA00023136"/>
    </source>
</evidence>
<evidence type="ECO:0000256" key="7">
    <source>
        <dbReference type="ARBA" id="ARBA00022723"/>
    </source>
</evidence>
<proteinExistence type="inferred from homology"/>
<keyword evidence="15" id="KW-1185">Reference proteome</keyword>
<dbReference type="GO" id="GO:0019646">
    <property type="term" value="P:aerobic electron transport chain"/>
    <property type="evidence" value="ECO:0007669"/>
    <property type="project" value="InterPro"/>
</dbReference>
<evidence type="ECO:0000256" key="13">
    <source>
        <dbReference type="SAM" id="MobiDB-lite"/>
    </source>
</evidence>
<feature type="transmembrane region" description="Helical" evidence="12">
    <location>
        <begin position="191"/>
        <end position="212"/>
    </location>
</feature>
<keyword evidence="3 12" id="KW-0813">Transport</keyword>
<dbReference type="OrthoDB" id="9807042at2"/>
<feature type="transmembrane region" description="Helical" evidence="12">
    <location>
        <begin position="365"/>
        <end position="384"/>
    </location>
</feature>
<dbReference type="InterPro" id="IPR002585">
    <property type="entry name" value="Cyt-d_ubiquinol_oxidase_su_1"/>
</dbReference>
<organism evidence="14 15">
    <name type="scientific">Epidermidibacterium keratini</name>
    <dbReference type="NCBI Taxonomy" id="1891644"/>
    <lineage>
        <taxon>Bacteria</taxon>
        <taxon>Bacillati</taxon>
        <taxon>Actinomycetota</taxon>
        <taxon>Actinomycetes</taxon>
        <taxon>Sporichthyales</taxon>
        <taxon>Sporichthyaceae</taxon>
        <taxon>Epidermidibacterium</taxon>
    </lineage>
</organism>
<feature type="transmembrane region" description="Helical" evidence="12">
    <location>
        <begin position="20"/>
        <end position="43"/>
    </location>
</feature>
<feature type="transmembrane region" description="Helical" evidence="12">
    <location>
        <begin position="97"/>
        <end position="119"/>
    </location>
</feature>
<feature type="region of interest" description="Disordered" evidence="13">
    <location>
        <begin position="444"/>
        <end position="469"/>
    </location>
</feature>
<dbReference type="KEGG" id="eke:EK0264_08150"/>
<keyword evidence="7 12" id="KW-0479">Metal-binding</keyword>
<evidence type="ECO:0000313" key="15">
    <source>
        <dbReference type="Proteomes" id="UP000463857"/>
    </source>
</evidence>
<keyword evidence="6 12" id="KW-0812">Transmembrane</keyword>
<dbReference type="AlphaFoldDB" id="A0A7L4YMG7"/>
<evidence type="ECO:0000256" key="12">
    <source>
        <dbReference type="PIRNR" id="PIRNR006446"/>
    </source>
</evidence>
<feature type="transmembrane region" description="Helical" evidence="12">
    <location>
        <begin position="131"/>
        <end position="151"/>
    </location>
</feature>
<evidence type="ECO:0000313" key="14">
    <source>
        <dbReference type="EMBL" id="QHC00252.1"/>
    </source>
</evidence>
<evidence type="ECO:0000256" key="6">
    <source>
        <dbReference type="ARBA" id="ARBA00022692"/>
    </source>
</evidence>
<dbReference type="RefSeq" id="WP_159544550.1">
    <property type="nucleotide sequence ID" value="NZ_CP047156.1"/>
</dbReference>
<gene>
    <name evidence="14" type="ORF">EK0264_08150</name>
</gene>
<reference evidence="14 15" key="1">
    <citation type="journal article" date="2018" name="Int. J. Syst. Evol. Microbiol.">
        <title>Epidermidibacterium keratini gen. nov., sp. nov., a member of the family Sporichthyaceae, isolated from keratin epidermis.</title>
        <authorList>
            <person name="Lee D.G."/>
            <person name="Trujillo M.E."/>
            <person name="Kang S."/>
            <person name="Nam J.J."/>
            <person name="Kim Y.J."/>
        </authorList>
    </citation>
    <scope>NUCLEOTIDE SEQUENCE [LARGE SCALE GENOMIC DNA]</scope>
    <source>
        <strain evidence="14 15">EPI-7</strain>
    </source>
</reference>
<evidence type="ECO:0000256" key="2">
    <source>
        <dbReference type="ARBA" id="ARBA00009819"/>
    </source>
</evidence>
<evidence type="ECO:0000256" key="3">
    <source>
        <dbReference type="ARBA" id="ARBA00022448"/>
    </source>
</evidence>
<sequence>MGLAAPSDLMLDVSRWQFAFTIAFHMTFPAITVGLSVFLAATYAMFMRTHKPIYLQIFRFWKKIFAVGFALGVVAGTVITFEFGLNWGPFAAATGPILGPIIGMEVVTAFFLEAGFVGVMLYGDGRVKERTMLICCSLVALGTILSTTWILSANSWMQTPAGYRFEDGQFVPENWWQVIFNPSFAWRFPHMLLAVLIAAALLIAGVAAYYLVRGRAREFARRTFSVALGVLALLLPIQLFVGDNIALQYIVPHQLPKLEALEGNWDSTNTGYQLLVIPDQDGQQNLWELSVPWFGSAIGAKDLSGNTPVPGLAMTPPEDQPNMTASFYGFRAMFYGSMLIFIVAFGSVVLRLRRRLYRATWFHKLVMWLTPVGVIAIIGGWVTAEAGRQPWVVYGQMRTEDGVSQLSEGAVIGSFVGFLLIYLTLFAVWLWYVIRQVKRGPEDVSVDEIDPDPDPVRGSVAEPSTPVTP</sequence>
<dbReference type="PIRSF" id="PIRSF006446">
    <property type="entry name" value="Cyt_quinol_oxidase_1"/>
    <property type="match status" value="1"/>
</dbReference>
<keyword evidence="8 12" id="KW-0249">Electron transport</keyword>
<keyword evidence="11 12" id="KW-0472">Membrane</keyword>
<keyword evidence="9 12" id="KW-1133">Transmembrane helix</keyword>
<evidence type="ECO:0000256" key="8">
    <source>
        <dbReference type="ARBA" id="ARBA00022982"/>
    </source>
</evidence>
<feature type="transmembrane region" description="Helical" evidence="12">
    <location>
        <begin position="64"/>
        <end position="85"/>
    </location>
</feature>
<dbReference type="GO" id="GO:0046872">
    <property type="term" value="F:metal ion binding"/>
    <property type="evidence" value="ECO:0007669"/>
    <property type="project" value="UniProtKB-UniRule"/>
</dbReference>
<dbReference type="PANTHER" id="PTHR30365">
    <property type="entry name" value="CYTOCHROME D UBIQUINOL OXIDASE"/>
    <property type="match status" value="1"/>
</dbReference>
<protein>
    <submittedName>
        <fullName evidence="14">Cytochrome ubiquinol oxidase subunit I</fullName>
    </submittedName>
</protein>
<dbReference type="PANTHER" id="PTHR30365:SF14">
    <property type="entry name" value="CYTOCHROME BD MENAQUINOL OXIDASE SUBUNIT I-RELATED"/>
    <property type="match status" value="1"/>
</dbReference>
<evidence type="ECO:0000256" key="10">
    <source>
        <dbReference type="ARBA" id="ARBA00023004"/>
    </source>
</evidence>
<dbReference type="GO" id="GO:0070069">
    <property type="term" value="C:cytochrome complex"/>
    <property type="evidence" value="ECO:0007669"/>
    <property type="project" value="UniProtKB-UniRule"/>
</dbReference>
<accession>A0A7L4YMG7</accession>
<dbReference type="Pfam" id="PF01654">
    <property type="entry name" value="Cyt_bd_oxida_I"/>
    <property type="match status" value="1"/>
</dbReference>
<feature type="transmembrane region" description="Helical" evidence="12">
    <location>
        <begin position="224"/>
        <end position="241"/>
    </location>
</feature>
<name>A0A7L4YMG7_9ACTN</name>
<dbReference type="GO" id="GO:0005886">
    <property type="term" value="C:plasma membrane"/>
    <property type="evidence" value="ECO:0007669"/>
    <property type="project" value="UniProtKB-SubCell"/>
</dbReference>
<comment type="subcellular location">
    <subcellularLocation>
        <location evidence="1">Cell membrane</location>
        <topology evidence="1">Multi-pass membrane protein</topology>
    </subcellularLocation>
</comment>
<keyword evidence="10 12" id="KW-0408">Iron</keyword>